<comment type="caution">
    <text evidence="1">The sequence shown here is derived from an EMBL/GenBank/DDBJ whole genome shotgun (WGS) entry which is preliminary data.</text>
</comment>
<evidence type="ECO:0000313" key="1">
    <source>
        <dbReference type="EMBL" id="PNH33955.1"/>
    </source>
</evidence>
<proteinExistence type="predicted"/>
<evidence type="ECO:0000313" key="2">
    <source>
        <dbReference type="Proteomes" id="UP000236305"/>
    </source>
</evidence>
<dbReference type="AlphaFoldDB" id="A0AA45ANW0"/>
<gene>
    <name evidence="1" type="ORF">BJF96_g2937</name>
</gene>
<reference evidence="1 2" key="1">
    <citation type="submission" date="2017-12" db="EMBL/GenBank/DDBJ databases">
        <title>Comparative genomics yields insights into virulence evolution of Verticillium dahliae.</title>
        <authorList>
            <person name="Fan R."/>
            <person name="Armitage A.D."/>
            <person name="Cascant-Lopez E."/>
            <person name="Sobczyk M."/>
            <person name="Cockerton H.M."/>
            <person name="Harrison R.J."/>
        </authorList>
    </citation>
    <scope>NUCLEOTIDE SEQUENCE [LARGE SCALE GENOMIC DNA]</scope>
    <source>
        <strain evidence="1 2">12008</strain>
    </source>
</reference>
<accession>A0AA45ANW0</accession>
<sequence>MGDEPIPATGRSWRASIHGIISPSCKIMTWEYM</sequence>
<name>A0AA45ANW0_VERDA</name>
<dbReference type="Proteomes" id="UP000236305">
    <property type="component" value="Unassembled WGS sequence"/>
</dbReference>
<organism evidence="1 2">
    <name type="scientific">Verticillium dahliae</name>
    <name type="common">Verticillium wilt</name>
    <dbReference type="NCBI Taxonomy" id="27337"/>
    <lineage>
        <taxon>Eukaryota</taxon>
        <taxon>Fungi</taxon>
        <taxon>Dikarya</taxon>
        <taxon>Ascomycota</taxon>
        <taxon>Pezizomycotina</taxon>
        <taxon>Sordariomycetes</taxon>
        <taxon>Hypocreomycetidae</taxon>
        <taxon>Glomerellales</taxon>
        <taxon>Plectosphaerellaceae</taxon>
        <taxon>Verticillium</taxon>
    </lineage>
</organism>
<dbReference type="EMBL" id="MPSH01000007">
    <property type="protein sequence ID" value="PNH33955.1"/>
    <property type="molecule type" value="Genomic_DNA"/>
</dbReference>
<protein>
    <submittedName>
        <fullName evidence="1">Uncharacterized protein</fullName>
    </submittedName>
</protein>